<dbReference type="RefSeq" id="WP_381330906.1">
    <property type="nucleotide sequence ID" value="NZ_JBHTMM010000139.1"/>
</dbReference>
<dbReference type="InterPro" id="IPR002645">
    <property type="entry name" value="STAS_dom"/>
</dbReference>
<feature type="domain" description="STAS" evidence="3">
    <location>
        <begin position="16"/>
        <end position="109"/>
    </location>
</feature>
<dbReference type="SUPFAM" id="SSF52091">
    <property type="entry name" value="SpoIIaa-like"/>
    <property type="match status" value="1"/>
</dbReference>
<evidence type="ECO:0000259" key="3">
    <source>
        <dbReference type="PROSITE" id="PS50801"/>
    </source>
</evidence>
<name>A0ABW3XVY1_9ACTN</name>
<evidence type="ECO:0000256" key="2">
    <source>
        <dbReference type="RuleBase" id="RU003749"/>
    </source>
</evidence>
<evidence type="ECO:0000256" key="1">
    <source>
        <dbReference type="ARBA" id="ARBA00009013"/>
    </source>
</evidence>
<dbReference type="PANTHER" id="PTHR33495">
    <property type="entry name" value="ANTI-SIGMA FACTOR ANTAGONIST TM_1081-RELATED-RELATED"/>
    <property type="match status" value="1"/>
</dbReference>
<dbReference type="PANTHER" id="PTHR33495:SF2">
    <property type="entry name" value="ANTI-SIGMA FACTOR ANTAGONIST TM_1081-RELATED"/>
    <property type="match status" value="1"/>
</dbReference>
<dbReference type="EMBL" id="JBHTMM010000139">
    <property type="protein sequence ID" value="MFD1312820.1"/>
    <property type="molecule type" value="Genomic_DNA"/>
</dbReference>
<evidence type="ECO:0000313" key="5">
    <source>
        <dbReference type="Proteomes" id="UP001597058"/>
    </source>
</evidence>
<dbReference type="Pfam" id="PF01740">
    <property type="entry name" value="STAS"/>
    <property type="match status" value="1"/>
</dbReference>
<reference evidence="5" key="1">
    <citation type="journal article" date="2019" name="Int. J. Syst. Evol. Microbiol.">
        <title>The Global Catalogue of Microorganisms (GCM) 10K type strain sequencing project: providing services to taxonomists for standard genome sequencing and annotation.</title>
        <authorList>
            <consortium name="The Broad Institute Genomics Platform"/>
            <consortium name="The Broad Institute Genome Sequencing Center for Infectious Disease"/>
            <person name="Wu L."/>
            <person name="Ma J."/>
        </authorList>
    </citation>
    <scope>NUCLEOTIDE SEQUENCE [LARGE SCALE GENOMIC DNA]</scope>
    <source>
        <strain evidence="5">CGMCC 4.7020</strain>
    </source>
</reference>
<comment type="similarity">
    <text evidence="1 2">Belongs to the anti-sigma-factor antagonist family.</text>
</comment>
<evidence type="ECO:0000313" key="4">
    <source>
        <dbReference type="EMBL" id="MFD1312820.1"/>
    </source>
</evidence>
<protein>
    <recommendedName>
        <fullName evidence="2">Anti-sigma factor antagonist</fullName>
    </recommendedName>
</protein>
<proteinExistence type="inferred from homology"/>
<dbReference type="CDD" id="cd07043">
    <property type="entry name" value="STAS_anti-anti-sigma_factors"/>
    <property type="match status" value="1"/>
</dbReference>
<organism evidence="4 5">
    <name type="scientific">Streptomyces kaempferi</name>
    <dbReference type="NCBI Taxonomy" id="333725"/>
    <lineage>
        <taxon>Bacteria</taxon>
        <taxon>Bacillati</taxon>
        <taxon>Actinomycetota</taxon>
        <taxon>Actinomycetes</taxon>
        <taxon>Kitasatosporales</taxon>
        <taxon>Streptomycetaceae</taxon>
        <taxon>Streptomyces</taxon>
    </lineage>
</organism>
<dbReference type="InterPro" id="IPR036513">
    <property type="entry name" value="STAS_dom_sf"/>
</dbReference>
<dbReference type="NCBIfam" id="TIGR00377">
    <property type="entry name" value="ant_ant_sig"/>
    <property type="match status" value="1"/>
</dbReference>
<dbReference type="InterPro" id="IPR003658">
    <property type="entry name" value="Anti-sigma_ant"/>
</dbReference>
<sequence>MSPLNITHHHAAAGPVLRVAGELDYATAGALREQVERLVLSPGQDLVIDLSALEYCDSTGITALLAARQRAQAAGADMALAAVPANTLRILTIVGLDQLFTIRGGSSIA</sequence>
<keyword evidence="5" id="KW-1185">Reference proteome</keyword>
<dbReference type="Gene3D" id="3.30.750.24">
    <property type="entry name" value="STAS domain"/>
    <property type="match status" value="1"/>
</dbReference>
<comment type="caution">
    <text evidence="4">The sequence shown here is derived from an EMBL/GenBank/DDBJ whole genome shotgun (WGS) entry which is preliminary data.</text>
</comment>
<gene>
    <name evidence="4" type="ORF">ACFQ5X_44555</name>
</gene>
<dbReference type="Proteomes" id="UP001597058">
    <property type="component" value="Unassembled WGS sequence"/>
</dbReference>
<accession>A0ABW3XVY1</accession>
<dbReference type="PROSITE" id="PS50801">
    <property type="entry name" value="STAS"/>
    <property type="match status" value="1"/>
</dbReference>